<dbReference type="Proteomes" id="UP000799640">
    <property type="component" value="Unassembled WGS sequence"/>
</dbReference>
<feature type="compositionally biased region" description="Basic and acidic residues" evidence="1">
    <location>
        <begin position="38"/>
        <end position="51"/>
    </location>
</feature>
<dbReference type="OrthoDB" id="3351042at2759"/>
<organism evidence="2 3">
    <name type="scientific">Trichodelitschia bisporula</name>
    <dbReference type="NCBI Taxonomy" id="703511"/>
    <lineage>
        <taxon>Eukaryota</taxon>
        <taxon>Fungi</taxon>
        <taxon>Dikarya</taxon>
        <taxon>Ascomycota</taxon>
        <taxon>Pezizomycotina</taxon>
        <taxon>Dothideomycetes</taxon>
        <taxon>Dothideomycetes incertae sedis</taxon>
        <taxon>Phaeotrichales</taxon>
        <taxon>Phaeotrichaceae</taxon>
        <taxon>Trichodelitschia</taxon>
    </lineage>
</organism>
<proteinExistence type="predicted"/>
<sequence length="589" mass="64018">MPTYPPNYRPPTVASPRPSSPVSSYYSLPPSPTLPPLERLDLDGHDARFTRDGYTYGSAPILSPQPRPAQPHPIRMATYPSSNISAHAAPDTNCQHYHPPSEYTDSVYAASGPAPPPYLDSNPALPPRPRRAEKQPDYHDTPPTIPARPSLTRDPSASSPITPPTPLSPTSSILPTPTGRSYAPAPPPPKSHRAARLFANSLPGRFARASLTTISSTRDRSTHFSPWGDNNPISAPNIRARDVALAGVAHLGAAALAPSLLTVADKVVVHAVKWSVEEGLEFGLKRAVKGGVVRGWGQGVKHRVGVCTHKIRVAHKMLGQQAEVRFWGTRPARDERCVARGWWSPYLYASGREVKMARAVEWGVAEVWGPGLEADTRLAPTLLASLPTTRTPLLDLSPPTPGPRLAIFLLGLSPYRTLTAWSQSRQPNEARLSLHLFTHVPVIVLPVTSACPLMAWSPWTVGQILEARGAYVRQHRLWLGDGAAEEDDGLAYGELYVDEKAAPGGSEWEVRRQVDELVGWLGGVVDPEAVVVRENVGMGPEGGKVGWRPLVADVLERMLEGVGSEPERVRACLKDVCDVERMGIVILRY</sequence>
<gene>
    <name evidence="2" type="ORF">EJ06DRAFT_558526</name>
</gene>
<feature type="region of interest" description="Disordered" evidence="1">
    <location>
        <begin position="1"/>
        <end position="193"/>
    </location>
</feature>
<accession>A0A6G1HQK2</accession>
<feature type="compositionally biased region" description="Low complexity" evidence="1">
    <location>
        <begin position="10"/>
        <end position="28"/>
    </location>
</feature>
<keyword evidence="3" id="KW-1185">Reference proteome</keyword>
<evidence type="ECO:0000256" key="1">
    <source>
        <dbReference type="SAM" id="MobiDB-lite"/>
    </source>
</evidence>
<evidence type="ECO:0000313" key="3">
    <source>
        <dbReference type="Proteomes" id="UP000799640"/>
    </source>
</evidence>
<feature type="compositionally biased region" description="Basic and acidic residues" evidence="1">
    <location>
        <begin position="130"/>
        <end position="140"/>
    </location>
</feature>
<evidence type="ECO:0000313" key="2">
    <source>
        <dbReference type="EMBL" id="KAF2398127.1"/>
    </source>
</evidence>
<feature type="compositionally biased region" description="Low complexity" evidence="1">
    <location>
        <begin position="168"/>
        <end position="178"/>
    </location>
</feature>
<dbReference type="EMBL" id="ML996701">
    <property type="protein sequence ID" value="KAF2398127.1"/>
    <property type="molecule type" value="Genomic_DNA"/>
</dbReference>
<reference evidence="2" key="1">
    <citation type="journal article" date="2020" name="Stud. Mycol.">
        <title>101 Dothideomycetes genomes: a test case for predicting lifestyles and emergence of pathogens.</title>
        <authorList>
            <person name="Haridas S."/>
            <person name="Albert R."/>
            <person name="Binder M."/>
            <person name="Bloem J."/>
            <person name="Labutti K."/>
            <person name="Salamov A."/>
            <person name="Andreopoulos B."/>
            <person name="Baker S."/>
            <person name="Barry K."/>
            <person name="Bills G."/>
            <person name="Bluhm B."/>
            <person name="Cannon C."/>
            <person name="Castanera R."/>
            <person name="Culley D."/>
            <person name="Daum C."/>
            <person name="Ezra D."/>
            <person name="Gonzalez J."/>
            <person name="Henrissat B."/>
            <person name="Kuo A."/>
            <person name="Liang C."/>
            <person name="Lipzen A."/>
            <person name="Lutzoni F."/>
            <person name="Magnuson J."/>
            <person name="Mondo S."/>
            <person name="Nolan M."/>
            <person name="Ohm R."/>
            <person name="Pangilinan J."/>
            <person name="Park H.-J."/>
            <person name="Ramirez L."/>
            <person name="Alfaro M."/>
            <person name="Sun H."/>
            <person name="Tritt A."/>
            <person name="Yoshinaga Y."/>
            <person name="Zwiers L.-H."/>
            <person name="Turgeon B."/>
            <person name="Goodwin S."/>
            <person name="Spatafora J."/>
            <person name="Crous P."/>
            <person name="Grigoriev I."/>
        </authorList>
    </citation>
    <scope>NUCLEOTIDE SEQUENCE</scope>
    <source>
        <strain evidence="2">CBS 262.69</strain>
    </source>
</reference>
<dbReference type="AlphaFoldDB" id="A0A6G1HQK2"/>
<name>A0A6G1HQK2_9PEZI</name>
<protein>
    <submittedName>
        <fullName evidence="2">Uncharacterized protein</fullName>
    </submittedName>
</protein>